<reference evidence="8" key="1">
    <citation type="submission" date="2022-11" db="UniProtKB">
        <authorList>
            <consortium name="WormBaseParasite"/>
        </authorList>
    </citation>
    <scope>IDENTIFICATION</scope>
</reference>
<proteinExistence type="predicted"/>
<comment type="subcellular location">
    <subcellularLocation>
        <location evidence="1">Membrane</location>
        <topology evidence="1">Multi-pass membrane protein</topology>
    </subcellularLocation>
</comment>
<dbReference type="InterPro" id="IPR036259">
    <property type="entry name" value="MFS_trans_sf"/>
</dbReference>
<sequence length="369" mass="39911">MGRRTRSISSAICCKRRFRSATPTLSSMSAKRPSEAGLVHALFIIFLEYFSWGLLTVPVLAETFPSNKFLMNGLIMGLKALGAYLSRIYSDDVVVLLATLIAILDLLFILCCVPESRKQPQTVIEGINSNGFSANPFIILRFLRDEQTILRLSAITFLSYLPEAGQFSCFFVYLRLVVGFSAESVALFIAFVGVLSVLSQTGILLLITQKAGPKSAITLGLIFQFVQLVWYGVGSAHWIMWGAGLFAAFSQMTYPAISAFVSLQTNKELQGTVQGILSGIRGLCQGLGPAVFGLIFYAFGMDLTSDDESAGHIGVGPQFPVPNIRFQSPLIPDNNKPSISASTAQNNSLDRITLRTGGPVPGPPFLCGA</sequence>
<dbReference type="GO" id="GO:0022857">
    <property type="term" value="F:transmembrane transporter activity"/>
    <property type="evidence" value="ECO:0007669"/>
    <property type="project" value="InterPro"/>
</dbReference>
<dbReference type="Proteomes" id="UP000887561">
    <property type="component" value="Unplaced"/>
</dbReference>
<keyword evidence="4 6" id="KW-1133">Transmembrane helix</keyword>
<accession>A0A915N248</accession>
<evidence type="ECO:0000313" key="8">
    <source>
        <dbReference type="WBParaSite" id="scaffold6283_cov179.g10672"/>
    </source>
</evidence>
<evidence type="ECO:0000256" key="4">
    <source>
        <dbReference type="ARBA" id="ARBA00022989"/>
    </source>
</evidence>
<name>A0A915N248_MELJA</name>
<dbReference type="InterPro" id="IPR011701">
    <property type="entry name" value="MFS"/>
</dbReference>
<keyword evidence="7" id="KW-1185">Reference proteome</keyword>
<feature type="transmembrane region" description="Helical" evidence="6">
    <location>
        <begin position="93"/>
        <end position="113"/>
    </location>
</feature>
<evidence type="ECO:0000256" key="1">
    <source>
        <dbReference type="ARBA" id="ARBA00004141"/>
    </source>
</evidence>
<evidence type="ECO:0000256" key="2">
    <source>
        <dbReference type="ARBA" id="ARBA00022448"/>
    </source>
</evidence>
<evidence type="ECO:0000256" key="6">
    <source>
        <dbReference type="SAM" id="Phobius"/>
    </source>
</evidence>
<dbReference type="Pfam" id="PF07690">
    <property type="entry name" value="MFS_1"/>
    <property type="match status" value="1"/>
</dbReference>
<dbReference type="GO" id="GO:0016020">
    <property type="term" value="C:membrane"/>
    <property type="evidence" value="ECO:0007669"/>
    <property type="project" value="UniProtKB-SubCell"/>
</dbReference>
<dbReference type="PANTHER" id="PTHR23504:SF1">
    <property type="entry name" value="GH21943P-RELATED"/>
    <property type="match status" value="1"/>
</dbReference>
<dbReference type="PANTHER" id="PTHR23504">
    <property type="entry name" value="MAJOR FACILITATOR SUPERFAMILY DOMAIN-CONTAINING PROTEIN 10"/>
    <property type="match status" value="1"/>
</dbReference>
<feature type="transmembrane region" description="Helical" evidence="6">
    <location>
        <begin position="215"/>
        <end position="233"/>
    </location>
</feature>
<feature type="transmembrane region" description="Helical" evidence="6">
    <location>
        <begin position="149"/>
        <end position="173"/>
    </location>
</feature>
<protein>
    <submittedName>
        <fullName evidence="8">Major facilitator superfamily (MFS) profile domain-containing protein</fullName>
    </submittedName>
</protein>
<feature type="transmembrane region" description="Helical" evidence="6">
    <location>
        <begin position="38"/>
        <end position="61"/>
    </location>
</feature>
<dbReference type="SUPFAM" id="SSF103473">
    <property type="entry name" value="MFS general substrate transporter"/>
    <property type="match status" value="1"/>
</dbReference>
<dbReference type="AlphaFoldDB" id="A0A915N248"/>
<keyword evidence="3 6" id="KW-0812">Transmembrane</keyword>
<keyword evidence="2" id="KW-0813">Transport</keyword>
<evidence type="ECO:0000256" key="3">
    <source>
        <dbReference type="ARBA" id="ARBA00022692"/>
    </source>
</evidence>
<dbReference type="WBParaSite" id="scaffold6283_cov179.g10672">
    <property type="protein sequence ID" value="scaffold6283_cov179.g10672"/>
    <property type="gene ID" value="scaffold6283_cov179.g10672"/>
</dbReference>
<dbReference type="Gene3D" id="1.20.1250.20">
    <property type="entry name" value="MFS general substrate transporter like domains"/>
    <property type="match status" value="1"/>
</dbReference>
<organism evidence="7 8">
    <name type="scientific">Meloidogyne javanica</name>
    <name type="common">Root-knot nematode worm</name>
    <dbReference type="NCBI Taxonomy" id="6303"/>
    <lineage>
        <taxon>Eukaryota</taxon>
        <taxon>Metazoa</taxon>
        <taxon>Ecdysozoa</taxon>
        <taxon>Nematoda</taxon>
        <taxon>Chromadorea</taxon>
        <taxon>Rhabditida</taxon>
        <taxon>Tylenchina</taxon>
        <taxon>Tylenchomorpha</taxon>
        <taxon>Tylenchoidea</taxon>
        <taxon>Meloidogynidae</taxon>
        <taxon>Meloidogyninae</taxon>
        <taxon>Meloidogyne</taxon>
        <taxon>Meloidogyne incognita group</taxon>
    </lineage>
</organism>
<feature type="transmembrane region" description="Helical" evidence="6">
    <location>
        <begin position="185"/>
        <end position="208"/>
    </location>
</feature>
<evidence type="ECO:0000313" key="7">
    <source>
        <dbReference type="Proteomes" id="UP000887561"/>
    </source>
</evidence>
<evidence type="ECO:0000256" key="5">
    <source>
        <dbReference type="ARBA" id="ARBA00023136"/>
    </source>
</evidence>
<keyword evidence="5 6" id="KW-0472">Membrane</keyword>